<evidence type="ECO:0000256" key="7">
    <source>
        <dbReference type="ARBA" id="ARBA00022741"/>
    </source>
</evidence>
<evidence type="ECO:0000256" key="10">
    <source>
        <dbReference type="ARBA" id="ARBA00023012"/>
    </source>
</evidence>
<dbReference type="RefSeq" id="WP_183361293.1">
    <property type="nucleotide sequence ID" value="NZ_BLXZ01000004.1"/>
</dbReference>
<dbReference type="Gene3D" id="3.30.565.10">
    <property type="entry name" value="Histidine kinase-like ATPase, C-terminal domain"/>
    <property type="match status" value="1"/>
</dbReference>
<dbReference type="PROSITE" id="PS50109">
    <property type="entry name" value="HIS_KIN"/>
    <property type="match status" value="1"/>
</dbReference>
<keyword evidence="10" id="KW-0902">Two-component regulatory system</keyword>
<evidence type="ECO:0000256" key="3">
    <source>
        <dbReference type="ARBA" id="ARBA00012438"/>
    </source>
</evidence>
<dbReference type="Gene3D" id="1.10.287.130">
    <property type="match status" value="1"/>
</dbReference>
<evidence type="ECO:0000313" key="21">
    <source>
        <dbReference type="Proteomes" id="UP000587586"/>
    </source>
</evidence>
<keyword evidence="7" id="KW-0547">Nucleotide-binding</keyword>
<dbReference type="InterPro" id="IPR004358">
    <property type="entry name" value="Sig_transdc_His_kin-like_C"/>
</dbReference>
<dbReference type="GO" id="GO:0005524">
    <property type="term" value="F:ATP binding"/>
    <property type="evidence" value="ECO:0007669"/>
    <property type="project" value="UniProtKB-KW"/>
</dbReference>
<keyword evidence="5 13" id="KW-0597">Phosphoprotein</keyword>
<evidence type="ECO:0000256" key="12">
    <source>
        <dbReference type="PROSITE-ProRule" id="PRU00110"/>
    </source>
</evidence>
<evidence type="ECO:0000256" key="2">
    <source>
        <dbReference type="ARBA" id="ARBA00004651"/>
    </source>
</evidence>
<dbReference type="Pfam" id="PF02518">
    <property type="entry name" value="HATPase_c"/>
    <property type="match status" value="1"/>
</dbReference>
<dbReference type="SMART" id="SM00388">
    <property type="entry name" value="HisKA"/>
    <property type="match status" value="1"/>
</dbReference>
<keyword evidence="14" id="KW-0175">Coiled coil</keyword>
<dbReference type="CDD" id="cd00082">
    <property type="entry name" value="HisKA"/>
    <property type="match status" value="1"/>
</dbReference>
<dbReference type="PRINTS" id="PR00344">
    <property type="entry name" value="BCTRLSENSOR"/>
</dbReference>
<evidence type="ECO:0000259" key="17">
    <source>
        <dbReference type="PROSITE" id="PS50109"/>
    </source>
</evidence>
<dbReference type="GO" id="GO:0005886">
    <property type="term" value="C:plasma membrane"/>
    <property type="evidence" value="ECO:0007669"/>
    <property type="project" value="UniProtKB-SubCell"/>
</dbReference>
<dbReference type="InterPro" id="IPR036641">
    <property type="entry name" value="HPT_dom_sf"/>
</dbReference>
<dbReference type="InterPro" id="IPR001789">
    <property type="entry name" value="Sig_transdc_resp-reg_receiver"/>
</dbReference>
<comment type="caution">
    <text evidence="20">The sequence shown here is derived from an EMBL/GenBank/DDBJ whole genome shotgun (WGS) entry which is preliminary data.</text>
</comment>
<dbReference type="Gene3D" id="3.40.50.2300">
    <property type="match status" value="1"/>
</dbReference>
<dbReference type="InterPro" id="IPR003661">
    <property type="entry name" value="HisK_dim/P_dom"/>
</dbReference>
<feature type="region of interest" description="Disordered" evidence="15">
    <location>
        <begin position="353"/>
        <end position="377"/>
    </location>
</feature>
<dbReference type="Gene3D" id="1.20.120.160">
    <property type="entry name" value="HPT domain"/>
    <property type="match status" value="1"/>
</dbReference>
<keyword evidence="6 16" id="KW-0812">Transmembrane</keyword>
<feature type="modified residue" description="Phosphohistidine" evidence="12">
    <location>
        <position position="626"/>
    </location>
</feature>
<dbReference type="SMART" id="SM00387">
    <property type="entry name" value="HATPase_c"/>
    <property type="match status" value="1"/>
</dbReference>
<dbReference type="InterPro" id="IPR036890">
    <property type="entry name" value="HATPase_C_sf"/>
</dbReference>
<feature type="transmembrane region" description="Helical" evidence="16">
    <location>
        <begin position="12"/>
        <end position="32"/>
    </location>
</feature>
<evidence type="ECO:0000313" key="20">
    <source>
        <dbReference type="EMBL" id="GFO68741.1"/>
    </source>
</evidence>
<dbReference type="InterPro" id="IPR008207">
    <property type="entry name" value="Sig_transdc_His_kin_Hpt_dom"/>
</dbReference>
<dbReference type="SUPFAM" id="SSF47384">
    <property type="entry name" value="Homodimeric domain of signal transducing histidine kinase"/>
    <property type="match status" value="1"/>
</dbReference>
<evidence type="ECO:0000256" key="5">
    <source>
        <dbReference type="ARBA" id="ARBA00022553"/>
    </source>
</evidence>
<keyword evidence="21" id="KW-1185">Reference proteome</keyword>
<dbReference type="PANTHER" id="PTHR45339:SF1">
    <property type="entry name" value="HYBRID SIGNAL TRANSDUCTION HISTIDINE KINASE J"/>
    <property type="match status" value="1"/>
</dbReference>
<proteinExistence type="predicted"/>
<feature type="coiled-coil region" evidence="14">
    <location>
        <begin position="148"/>
        <end position="178"/>
    </location>
</feature>
<keyword evidence="8" id="KW-0067">ATP-binding</keyword>
<protein>
    <recommendedName>
        <fullName evidence="3">histidine kinase</fullName>
        <ecNumber evidence="3">2.7.13.3</ecNumber>
    </recommendedName>
</protein>
<reference evidence="21" key="1">
    <citation type="submission" date="2020-06" db="EMBL/GenBank/DDBJ databases">
        <title>Draft genomic sequecing of Geomonas sp. Red745.</title>
        <authorList>
            <person name="Itoh H."/>
            <person name="Xu Z.X."/>
            <person name="Ushijima N."/>
            <person name="Masuda Y."/>
            <person name="Shiratori Y."/>
            <person name="Senoo K."/>
        </authorList>
    </citation>
    <scope>NUCLEOTIDE SEQUENCE [LARGE SCALE GENOMIC DNA]</scope>
    <source>
        <strain evidence="21">Red745</strain>
    </source>
</reference>
<gene>
    <name evidence="20" type="ORF">GMLC_23200</name>
</gene>
<evidence type="ECO:0000256" key="14">
    <source>
        <dbReference type="SAM" id="Coils"/>
    </source>
</evidence>
<feature type="transmembrane region" description="Helical" evidence="16">
    <location>
        <begin position="96"/>
        <end position="115"/>
    </location>
</feature>
<dbReference type="SMART" id="SM00448">
    <property type="entry name" value="REC"/>
    <property type="match status" value="1"/>
</dbReference>
<dbReference type="EMBL" id="BLXZ01000004">
    <property type="protein sequence ID" value="GFO68741.1"/>
    <property type="molecule type" value="Genomic_DNA"/>
</dbReference>
<dbReference type="EC" id="2.7.13.3" evidence="3"/>
<dbReference type="InterPro" id="IPR011006">
    <property type="entry name" value="CheY-like_superfamily"/>
</dbReference>
<dbReference type="SUPFAM" id="SSF55874">
    <property type="entry name" value="ATPase domain of HSP90 chaperone/DNA topoisomerase II/histidine kinase"/>
    <property type="match status" value="1"/>
</dbReference>
<feature type="modified residue" description="4-aspartylphosphate" evidence="13">
    <location>
        <position position="483"/>
    </location>
</feature>
<keyword evidence="11 16" id="KW-0472">Membrane</keyword>
<dbReference type="Pfam" id="PF00072">
    <property type="entry name" value="Response_reg"/>
    <property type="match status" value="1"/>
</dbReference>
<dbReference type="PROSITE" id="PS50110">
    <property type="entry name" value="RESPONSE_REGULATORY"/>
    <property type="match status" value="1"/>
</dbReference>
<evidence type="ECO:0000256" key="4">
    <source>
        <dbReference type="ARBA" id="ARBA00022475"/>
    </source>
</evidence>
<feature type="compositionally biased region" description="Polar residues" evidence="15">
    <location>
        <begin position="57"/>
        <end position="75"/>
    </location>
</feature>
<dbReference type="CDD" id="cd17546">
    <property type="entry name" value="REC_hyHK_CKI1_RcsC-like"/>
    <property type="match status" value="1"/>
</dbReference>
<dbReference type="SUPFAM" id="SSF52172">
    <property type="entry name" value="CheY-like"/>
    <property type="match status" value="1"/>
</dbReference>
<dbReference type="Proteomes" id="UP000587586">
    <property type="component" value="Unassembled WGS sequence"/>
</dbReference>
<feature type="domain" description="HPt" evidence="19">
    <location>
        <begin position="587"/>
        <end position="684"/>
    </location>
</feature>
<keyword evidence="4" id="KW-1003">Cell membrane</keyword>
<evidence type="ECO:0000256" key="8">
    <source>
        <dbReference type="ARBA" id="ARBA00022840"/>
    </source>
</evidence>
<dbReference type="AlphaFoldDB" id="A0A6V8N8B3"/>
<dbReference type="SUPFAM" id="SSF47226">
    <property type="entry name" value="Histidine-containing phosphotransfer domain, HPT domain"/>
    <property type="match status" value="1"/>
</dbReference>
<feature type="region of interest" description="Disordered" evidence="15">
    <location>
        <begin position="57"/>
        <end position="82"/>
    </location>
</feature>
<evidence type="ECO:0000256" key="1">
    <source>
        <dbReference type="ARBA" id="ARBA00000085"/>
    </source>
</evidence>
<dbReference type="Pfam" id="PF01627">
    <property type="entry name" value="Hpt"/>
    <property type="match status" value="1"/>
</dbReference>
<feature type="domain" description="Histidine kinase" evidence="17">
    <location>
        <begin position="192"/>
        <end position="414"/>
    </location>
</feature>
<keyword evidence="9 16" id="KW-1133">Transmembrane helix</keyword>
<dbReference type="InterPro" id="IPR005467">
    <property type="entry name" value="His_kinase_dom"/>
</dbReference>
<evidence type="ECO:0000259" key="18">
    <source>
        <dbReference type="PROSITE" id="PS50110"/>
    </source>
</evidence>
<dbReference type="InterPro" id="IPR003594">
    <property type="entry name" value="HATPase_dom"/>
</dbReference>
<comment type="catalytic activity">
    <reaction evidence="1">
        <text>ATP + protein L-histidine = ADP + protein N-phospho-L-histidine.</text>
        <dbReference type="EC" id="2.7.13.3"/>
    </reaction>
</comment>
<evidence type="ECO:0000256" key="16">
    <source>
        <dbReference type="SAM" id="Phobius"/>
    </source>
</evidence>
<evidence type="ECO:0000256" key="6">
    <source>
        <dbReference type="ARBA" id="ARBA00022692"/>
    </source>
</evidence>
<dbReference type="PROSITE" id="PS50894">
    <property type="entry name" value="HPT"/>
    <property type="match status" value="1"/>
</dbReference>
<evidence type="ECO:0000256" key="15">
    <source>
        <dbReference type="SAM" id="MobiDB-lite"/>
    </source>
</evidence>
<dbReference type="GO" id="GO:0000155">
    <property type="term" value="F:phosphorelay sensor kinase activity"/>
    <property type="evidence" value="ECO:0007669"/>
    <property type="project" value="InterPro"/>
</dbReference>
<comment type="subcellular location">
    <subcellularLocation>
        <location evidence="2">Cell membrane</location>
        <topology evidence="2">Multi-pass membrane protein</topology>
    </subcellularLocation>
</comment>
<organism evidence="20 21">
    <name type="scientific">Geomonas limicola</name>
    <dbReference type="NCBI Taxonomy" id="2740186"/>
    <lineage>
        <taxon>Bacteria</taxon>
        <taxon>Pseudomonadati</taxon>
        <taxon>Thermodesulfobacteriota</taxon>
        <taxon>Desulfuromonadia</taxon>
        <taxon>Geobacterales</taxon>
        <taxon>Geobacteraceae</taxon>
        <taxon>Geomonas</taxon>
    </lineage>
</organism>
<dbReference type="Pfam" id="PF00512">
    <property type="entry name" value="HisKA"/>
    <property type="match status" value="1"/>
</dbReference>
<evidence type="ECO:0000256" key="11">
    <source>
        <dbReference type="ARBA" id="ARBA00023136"/>
    </source>
</evidence>
<accession>A0A6V8N8B3</accession>
<feature type="domain" description="Response regulatory" evidence="18">
    <location>
        <begin position="435"/>
        <end position="552"/>
    </location>
</feature>
<dbReference type="PANTHER" id="PTHR45339">
    <property type="entry name" value="HYBRID SIGNAL TRANSDUCTION HISTIDINE KINASE J"/>
    <property type="match status" value="1"/>
</dbReference>
<sequence length="684" mass="73370">MTGNLKKTITLGITILALFGLVVVLLTVPFPLSGSRDLDTRDLARTDHAGVSIATASPGHQSLATVPPASGSQPFPSAGSPAEKAASGSALARLPLALGCTALLFLALLLGLWHLKVRVLRRAQADDERDQLRETAREQAAGIERRYQDELQLKVDEHEATRRQLHEVLEQVSQLAQQSGQASAARSRFLASVAQELHAPLQGILASSHQLEGTRLATRQAGYLQHLAACSETLMRTVNDILDFSQLEAGHLGLASEEFSVADLIRGLSDRFQPQAKEKGLKLQVRIDPALPERLLGDPLRLAQVLGHLLSNAVKFTRHGSVSLEATLEQPGADHPGYLLFAVRDTGLGIADREHPLRSSPFEQPDDPSRPSLGESGLGLTISRELSTLMGGEVRGESIPGVGSCFTLQLPLTPADGETPVGESPAPAYRFDGERVLVVEDNQVNRTIMQQVLQGAGLTVTLAVNGAEALALWEEGFDLVLMDSQMPVLDGLSATRHIRGTERAGEPLVPIIAVTANALEHEVQACLAAGADEVLAKPFTPAQLLNRVKYWLGERCLCQASAGRTAAANQHPAALDLVLGIHQIGGSRELYTDLLHRFVEEYRDSADRLRAERERGDVAGAALIAHSVKGVAGVLAAVPLQRAAGCLERALTQGTPELSGYLEHFERELEEVLLEVPKVISKVA</sequence>
<name>A0A6V8N8B3_9BACT</name>
<evidence type="ECO:0000256" key="9">
    <source>
        <dbReference type="ARBA" id="ARBA00022989"/>
    </source>
</evidence>
<dbReference type="InterPro" id="IPR036097">
    <property type="entry name" value="HisK_dim/P_sf"/>
</dbReference>
<evidence type="ECO:0000256" key="13">
    <source>
        <dbReference type="PROSITE-ProRule" id="PRU00169"/>
    </source>
</evidence>
<evidence type="ECO:0000259" key="19">
    <source>
        <dbReference type="PROSITE" id="PS50894"/>
    </source>
</evidence>